<dbReference type="InterPro" id="IPR036409">
    <property type="entry name" value="Aldolase_II/adducin_N_sf"/>
</dbReference>
<evidence type="ECO:0000313" key="2">
    <source>
        <dbReference type="EMBL" id="OYX32209.1"/>
    </source>
</evidence>
<reference evidence="2 3" key="1">
    <citation type="submission" date="2017-03" db="EMBL/GenBank/DDBJ databases">
        <title>Lifting the veil on microbial sulfur biogeochemistry in mining wastewaters.</title>
        <authorList>
            <person name="Kantor R.S."/>
            <person name="Colenbrander Nelson T."/>
            <person name="Marshall S."/>
            <person name="Bennett D."/>
            <person name="Apte S."/>
            <person name="Camacho D."/>
            <person name="Thomas B.C."/>
            <person name="Warren L.A."/>
            <person name="Banfield J.F."/>
        </authorList>
    </citation>
    <scope>NUCLEOTIDE SEQUENCE [LARGE SCALE GENOMIC DNA]</scope>
    <source>
        <strain evidence="2">32-69-9</strain>
    </source>
</reference>
<dbReference type="InterPro" id="IPR001303">
    <property type="entry name" value="Aldolase_II/adducin_N"/>
</dbReference>
<evidence type="ECO:0000313" key="3">
    <source>
        <dbReference type="Proteomes" id="UP000215595"/>
    </source>
</evidence>
<dbReference type="SUPFAM" id="SSF53639">
    <property type="entry name" value="AraD/HMP-PK domain-like"/>
    <property type="match status" value="1"/>
</dbReference>
<dbReference type="AlphaFoldDB" id="A0A258FJA9"/>
<dbReference type="Proteomes" id="UP000215595">
    <property type="component" value="Unassembled WGS sequence"/>
</dbReference>
<dbReference type="EMBL" id="NCEB01000024">
    <property type="protein sequence ID" value="OYX32209.1"/>
    <property type="molecule type" value="Genomic_DNA"/>
</dbReference>
<protein>
    <recommendedName>
        <fullName evidence="1">Class II aldolase/adducin N-terminal domain-containing protein</fullName>
    </recommendedName>
</protein>
<organism evidence="2 3">
    <name type="scientific">Brevundimonas subvibrioides</name>
    <dbReference type="NCBI Taxonomy" id="74313"/>
    <lineage>
        <taxon>Bacteria</taxon>
        <taxon>Pseudomonadati</taxon>
        <taxon>Pseudomonadota</taxon>
        <taxon>Alphaproteobacteria</taxon>
        <taxon>Caulobacterales</taxon>
        <taxon>Caulobacteraceae</taxon>
        <taxon>Brevundimonas</taxon>
    </lineage>
</organism>
<proteinExistence type="predicted"/>
<evidence type="ECO:0000259" key="1">
    <source>
        <dbReference type="SMART" id="SM01007"/>
    </source>
</evidence>
<dbReference type="Pfam" id="PF00596">
    <property type="entry name" value="Aldolase_II"/>
    <property type="match status" value="1"/>
</dbReference>
<dbReference type="Gene3D" id="3.40.225.10">
    <property type="entry name" value="Class II aldolase/adducin N-terminal domain"/>
    <property type="match status" value="1"/>
</dbReference>
<feature type="domain" description="Class II aldolase/adducin N-terminal" evidence="1">
    <location>
        <begin position="9"/>
        <end position="199"/>
    </location>
</feature>
<dbReference type="SMART" id="SM01007">
    <property type="entry name" value="Aldolase_II"/>
    <property type="match status" value="1"/>
</dbReference>
<sequence length="346" mass="36503">MNAGEPPADLVRITAEIGADPSLVQGAGGNSSLKVADCLWVKASGCWMADALLRPVFVPLSLSAVGRLWAQGGADNLDSAILSSSQAHHLRPSIETTLHALMPQAAVLHAHALNSVTTSVLADGGDRFHKALRPDLTGAVVDYVRPGPPLAQAIGRILAADTVPDAILLRNHGLVVGADSPDAAAALLREVERRLQFPERDLPAPSPAHVRDHETATYEALPMHGGVVADSFLFDLLTRAALVPDQAVFLGGAICGASAREDLSMAAEKMEGVFGQPPVLVLAAGRGVYGRRDRTAGADGMINALMAIARRIPVNAVVQALSDRDVADLLGWDAEHFRRQLDKERQ</sequence>
<accession>A0A258FJA9</accession>
<name>A0A258FJA9_9CAUL</name>
<gene>
    <name evidence="2" type="ORF">B7Z01_11340</name>
</gene>
<comment type="caution">
    <text evidence="2">The sequence shown here is derived from an EMBL/GenBank/DDBJ whole genome shotgun (WGS) entry which is preliminary data.</text>
</comment>